<dbReference type="FunFam" id="3.30.70.1660:FF:000004">
    <property type="entry name" value="Peptide chain release factor 1"/>
    <property type="match status" value="1"/>
</dbReference>
<evidence type="ECO:0000256" key="1">
    <source>
        <dbReference type="ARBA" id="ARBA00002986"/>
    </source>
</evidence>
<evidence type="ECO:0000313" key="11">
    <source>
        <dbReference type="Proteomes" id="UP000242930"/>
    </source>
</evidence>
<evidence type="ECO:0000256" key="6">
    <source>
        <dbReference type="ARBA" id="ARBA00022917"/>
    </source>
</evidence>
<comment type="similarity">
    <text evidence="3 7">Belongs to the prokaryotic/mitochondrial release factor family.</text>
</comment>
<dbReference type="InterPro" id="IPR005139">
    <property type="entry name" value="PCRF"/>
</dbReference>
<dbReference type="InterPro" id="IPR004373">
    <property type="entry name" value="RF-1"/>
</dbReference>
<dbReference type="Pfam" id="PF00472">
    <property type="entry name" value="RF-1"/>
    <property type="match status" value="1"/>
</dbReference>
<dbReference type="Gene3D" id="6.10.140.1950">
    <property type="match status" value="1"/>
</dbReference>
<organism evidence="10 11">
    <name type="scientific">Pseudomonas linyingensis</name>
    <dbReference type="NCBI Taxonomy" id="915471"/>
    <lineage>
        <taxon>Bacteria</taxon>
        <taxon>Pseudomonadati</taxon>
        <taxon>Pseudomonadota</taxon>
        <taxon>Gammaproteobacteria</taxon>
        <taxon>Pseudomonadales</taxon>
        <taxon>Pseudomonadaceae</taxon>
        <taxon>Pseudomonas</taxon>
    </lineage>
</organism>
<keyword evidence="5 7" id="KW-0963">Cytoplasm</keyword>
<dbReference type="FunFam" id="3.30.70.1660:FF:000002">
    <property type="entry name" value="Peptide chain release factor 1"/>
    <property type="match status" value="1"/>
</dbReference>
<dbReference type="Gene3D" id="3.30.160.20">
    <property type="match status" value="1"/>
</dbReference>
<comment type="subcellular location">
    <subcellularLocation>
        <location evidence="2 7">Cytoplasm</location>
    </subcellularLocation>
</comment>
<feature type="domain" description="Prokaryotic-type class I peptide chain release factors" evidence="9">
    <location>
        <begin position="235"/>
        <end position="251"/>
    </location>
</feature>
<sequence>MVKPPMKASLLNKLDTLQDRFEELTALLGDAEVISDQTKFRAYSREYAEIEPVNAAFREFRKVLGDLEGAQALLKDSDPDLREMAEEEVTTAKAQLEGLESRLQRMLLPKDPNDGRNVFLEIRAGTGGDEAAIFSGDLFRMYSRYAERQGWRVEILSESEGEHGGYKEVIARVEGDNVYAKLKFESGAHRVQRVPETESQGRIHTSACTVAVLPEPDEQAAIEINPADLRVDTYRASGAGGQHINKTDSAVRITHLPTGMVVECQEERSQHKNRARAMGWLAARLQDQQDAAAHKEISETRKLLVGSGDRSERIRTYNFPQGRVTDHRINLTLYSLNEIMGGAVEQVIEPLLQEYQADQLAALGD</sequence>
<dbReference type="FunFam" id="3.30.160.20:FF:000004">
    <property type="entry name" value="Peptide chain release factor 1"/>
    <property type="match status" value="1"/>
</dbReference>
<gene>
    <name evidence="7" type="primary">prfA</name>
    <name evidence="10" type="ORF">SAMN05216201_10133</name>
</gene>
<evidence type="ECO:0000259" key="9">
    <source>
        <dbReference type="PROSITE" id="PS00745"/>
    </source>
</evidence>
<dbReference type="Pfam" id="PF03462">
    <property type="entry name" value="PCRF"/>
    <property type="match status" value="1"/>
</dbReference>
<accession>A0A1H6RY74</accession>
<keyword evidence="6 7" id="KW-0648">Protein biosynthesis</keyword>
<dbReference type="SUPFAM" id="SSF75620">
    <property type="entry name" value="Release factor"/>
    <property type="match status" value="1"/>
</dbReference>
<dbReference type="NCBIfam" id="TIGR00019">
    <property type="entry name" value="prfA"/>
    <property type="match status" value="1"/>
</dbReference>
<evidence type="ECO:0000313" key="10">
    <source>
        <dbReference type="EMBL" id="SEI56455.1"/>
    </source>
</evidence>
<dbReference type="HAMAP" id="MF_00093">
    <property type="entry name" value="Rel_fac_1"/>
    <property type="match status" value="1"/>
</dbReference>
<evidence type="ECO:0000256" key="4">
    <source>
        <dbReference type="ARBA" id="ARBA00022481"/>
    </source>
</evidence>
<dbReference type="PANTHER" id="PTHR43804">
    <property type="entry name" value="LD18447P"/>
    <property type="match status" value="1"/>
</dbReference>
<protein>
    <recommendedName>
        <fullName evidence="7 8">Peptide chain release factor 1</fullName>
        <shortName evidence="7">RF-1</shortName>
    </recommendedName>
</protein>
<dbReference type="EMBL" id="FNZE01000001">
    <property type="protein sequence ID" value="SEI56455.1"/>
    <property type="molecule type" value="Genomic_DNA"/>
</dbReference>
<reference evidence="11" key="1">
    <citation type="submission" date="2016-10" db="EMBL/GenBank/DDBJ databases">
        <authorList>
            <person name="Varghese N."/>
            <person name="Submissions S."/>
        </authorList>
    </citation>
    <scope>NUCLEOTIDE SEQUENCE [LARGE SCALE GENOMIC DNA]</scope>
    <source>
        <strain evidence="11">LMG 25967</strain>
    </source>
</reference>
<dbReference type="InterPro" id="IPR000352">
    <property type="entry name" value="Pep_chain_release_fac_I"/>
</dbReference>
<dbReference type="AlphaFoldDB" id="A0A1H6RY74"/>
<dbReference type="InterPro" id="IPR045853">
    <property type="entry name" value="Pep_chain_release_fac_I_sf"/>
</dbReference>
<evidence type="ECO:0000256" key="8">
    <source>
        <dbReference type="NCBIfam" id="TIGR00019"/>
    </source>
</evidence>
<keyword evidence="11" id="KW-1185">Reference proteome</keyword>
<dbReference type="PANTHER" id="PTHR43804:SF7">
    <property type="entry name" value="LD18447P"/>
    <property type="match status" value="1"/>
</dbReference>
<dbReference type="GO" id="GO:0005829">
    <property type="term" value="C:cytosol"/>
    <property type="evidence" value="ECO:0007669"/>
    <property type="project" value="UniProtKB-ARBA"/>
</dbReference>
<dbReference type="GO" id="GO:0016149">
    <property type="term" value="F:translation release factor activity, codon specific"/>
    <property type="evidence" value="ECO:0007669"/>
    <property type="project" value="UniProtKB-UniRule"/>
</dbReference>
<evidence type="ECO:0000256" key="2">
    <source>
        <dbReference type="ARBA" id="ARBA00004496"/>
    </source>
</evidence>
<dbReference type="Proteomes" id="UP000242930">
    <property type="component" value="Unassembled WGS sequence"/>
</dbReference>
<keyword evidence="4 7" id="KW-0488">Methylation</keyword>
<dbReference type="PROSITE" id="PS00745">
    <property type="entry name" value="RF_PROK_I"/>
    <property type="match status" value="1"/>
</dbReference>
<proteinExistence type="inferred from homology"/>
<dbReference type="Gene3D" id="3.30.70.1660">
    <property type="match status" value="1"/>
</dbReference>
<comment type="PTM">
    <text evidence="7">Methylated by PrmC. Methylation increases the termination efficiency of RF1.</text>
</comment>
<comment type="function">
    <text evidence="1 7">Peptide chain release factor 1 directs the termination of translation in response to the peptide chain termination codons UAG and UAA.</text>
</comment>
<name>A0A1H6RY74_9PSED</name>
<evidence type="ECO:0000256" key="7">
    <source>
        <dbReference type="HAMAP-Rule" id="MF_00093"/>
    </source>
</evidence>
<dbReference type="InterPro" id="IPR050057">
    <property type="entry name" value="Prokaryotic/Mito_RF"/>
</dbReference>
<evidence type="ECO:0000256" key="5">
    <source>
        <dbReference type="ARBA" id="ARBA00022490"/>
    </source>
</evidence>
<dbReference type="STRING" id="915471.SAMN05216201_10133"/>
<evidence type="ECO:0000256" key="3">
    <source>
        <dbReference type="ARBA" id="ARBA00010835"/>
    </source>
</evidence>
<feature type="modified residue" description="N5-methylglutamine" evidence="7">
    <location>
        <position position="242"/>
    </location>
</feature>
<dbReference type="NCBIfam" id="NF001859">
    <property type="entry name" value="PRK00591.1"/>
    <property type="match status" value="1"/>
</dbReference>
<dbReference type="SMART" id="SM00937">
    <property type="entry name" value="PCRF"/>
    <property type="match status" value="1"/>
</dbReference>